<feature type="DNA-binding region" description="H-T-H motif" evidence="4">
    <location>
        <begin position="29"/>
        <end position="48"/>
    </location>
</feature>
<gene>
    <name evidence="6" type="ORF">FB388_1208</name>
</gene>
<feature type="domain" description="HTH tetR-type" evidence="5">
    <location>
        <begin position="6"/>
        <end position="66"/>
    </location>
</feature>
<evidence type="ECO:0000256" key="4">
    <source>
        <dbReference type="PROSITE-ProRule" id="PRU00335"/>
    </source>
</evidence>
<evidence type="ECO:0000313" key="6">
    <source>
        <dbReference type="EMBL" id="TQM43856.1"/>
    </source>
</evidence>
<comment type="caution">
    <text evidence="6">The sequence shown here is derived from an EMBL/GenBank/DDBJ whole genome shotgun (WGS) entry which is preliminary data.</text>
</comment>
<dbReference type="InterPro" id="IPR009057">
    <property type="entry name" value="Homeodomain-like_sf"/>
</dbReference>
<protein>
    <submittedName>
        <fullName evidence="6">TetR family transcriptional regulator</fullName>
    </submittedName>
</protein>
<dbReference type="Proteomes" id="UP000319818">
    <property type="component" value="Unassembled WGS sequence"/>
</dbReference>
<dbReference type="GO" id="GO:0003700">
    <property type="term" value="F:DNA-binding transcription factor activity"/>
    <property type="evidence" value="ECO:0007669"/>
    <property type="project" value="TreeGrafter"/>
</dbReference>
<organism evidence="6 7">
    <name type="scientific">Pseudonocardia cypriaca</name>
    <dbReference type="NCBI Taxonomy" id="882449"/>
    <lineage>
        <taxon>Bacteria</taxon>
        <taxon>Bacillati</taxon>
        <taxon>Actinomycetota</taxon>
        <taxon>Actinomycetes</taxon>
        <taxon>Pseudonocardiales</taxon>
        <taxon>Pseudonocardiaceae</taxon>
        <taxon>Pseudonocardia</taxon>
    </lineage>
</organism>
<keyword evidence="7" id="KW-1185">Reference proteome</keyword>
<proteinExistence type="predicted"/>
<reference evidence="6 7" key="1">
    <citation type="submission" date="2019-06" db="EMBL/GenBank/DDBJ databases">
        <title>Sequencing the genomes of 1000 actinobacteria strains.</title>
        <authorList>
            <person name="Klenk H.-P."/>
        </authorList>
    </citation>
    <scope>NUCLEOTIDE SEQUENCE [LARGE SCALE GENOMIC DNA]</scope>
    <source>
        <strain evidence="6 7">DSM 45511</strain>
    </source>
</reference>
<evidence type="ECO:0000256" key="2">
    <source>
        <dbReference type="ARBA" id="ARBA00023125"/>
    </source>
</evidence>
<keyword evidence="1" id="KW-0805">Transcription regulation</keyword>
<accession>A0A543GCQ4</accession>
<dbReference type="OrthoDB" id="4746440at2"/>
<name>A0A543GCQ4_9PSEU</name>
<dbReference type="PANTHER" id="PTHR30055:SF238">
    <property type="entry name" value="MYCOFACTOCIN BIOSYNTHESIS TRANSCRIPTIONAL REGULATOR MFTR-RELATED"/>
    <property type="match status" value="1"/>
</dbReference>
<dbReference type="InterPro" id="IPR001647">
    <property type="entry name" value="HTH_TetR"/>
</dbReference>
<evidence type="ECO:0000313" key="7">
    <source>
        <dbReference type="Proteomes" id="UP000319818"/>
    </source>
</evidence>
<dbReference type="SUPFAM" id="SSF46689">
    <property type="entry name" value="Homeodomain-like"/>
    <property type="match status" value="1"/>
</dbReference>
<keyword evidence="3" id="KW-0804">Transcription</keyword>
<dbReference type="RefSeq" id="WP_142097986.1">
    <property type="nucleotide sequence ID" value="NZ_VFPH01000001.1"/>
</dbReference>
<dbReference type="PROSITE" id="PS01081">
    <property type="entry name" value="HTH_TETR_1"/>
    <property type="match status" value="1"/>
</dbReference>
<evidence type="ECO:0000256" key="3">
    <source>
        <dbReference type="ARBA" id="ARBA00023163"/>
    </source>
</evidence>
<dbReference type="EMBL" id="VFPH01000001">
    <property type="protein sequence ID" value="TQM43856.1"/>
    <property type="molecule type" value="Genomic_DNA"/>
</dbReference>
<dbReference type="InterPro" id="IPR023772">
    <property type="entry name" value="DNA-bd_HTH_TetR-type_CS"/>
</dbReference>
<dbReference type="PROSITE" id="PS50977">
    <property type="entry name" value="HTH_TETR_2"/>
    <property type="match status" value="1"/>
</dbReference>
<dbReference type="Gene3D" id="1.10.357.10">
    <property type="entry name" value="Tetracycline Repressor, domain 2"/>
    <property type="match status" value="1"/>
</dbReference>
<sequence>MPRWEPDGAERLETAAFDLFAEQGFDRTTVAEIAERAGLTPRTFFNHFADKREVLFGLSAEFRQRVVRGIAECPPATPPLDAAVHALQAALDAMFEHRRAAVTRRFAIVEANPELRERELSKIADLADAVEAALRARGHDTDTAGFAADAATAVQRRAMQKWTRTADGPPLRELVADALGALRAAVAPAAP</sequence>
<dbReference type="PRINTS" id="PR00455">
    <property type="entry name" value="HTHTETR"/>
</dbReference>
<dbReference type="Pfam" id="PF00440">
    <property type="entry name" value="TetR_N"/>
    <property type="match status" value="1"/>
</dbReference>
<dbReference type="AlphaFoldDB" id="A0A543GCQ4"/>
<dbReference type="PANTHER" id="PTHR30055">
    <property type="entry name" value="HTH-TYPE TRANSCRIPTIONAL REGULATOR RUTR"/>
    <property type="match status" value="1"/>
</dbReference>
<evidence type="ECO:0000259" key="5">
    <source>
        <dbReference type="PROSITE" id="PS50977"/>
    </source>
</evidence>
<keyword evidence="2 4" id="KW-0238">DNA-binding</keyword>
<dbReference type="GO" id="GO:0000976">
    <property type="term" value="F:transcription cis-regulatory region binding"/>
    <property type="evidence" value="ECO:0007669"/>
    <property type="project" value="TreeGrafter"/>
</dbReference>
<evidence type="ECO:0000256" key="1">
    <source>
        <dbReference type="ARBA" id="ARBA00023015"/>
    </source>
</evidence>
<dbReference type="InterPro" id="IPR050109">
    <property type="entry name" value="HTH-type_TetR-like_transc_reg"/>
</dbReference>